<dbReference type="KEGG" id="emc:129326438"/>
<keyword evidence="1" id="KW-1133">Transmembrane helix</keyword>
<dbReference type="SMART" id="SM00671">
    <property type="entry name" value="SEL1"/>
    <property type="match status" value="5"/>
</dbReference>
<dbReference type="PANTHER" id="PTHR44444">
    <property type="entry name" value="PROTEIN SEL-1 HOMOLOG 3"/>
    <property type="match status" value="1"/>
</dbReference>
<dbReference type="InterPro" id="IPR043502">
    <property type="entry name" value="DNA/RNA_pol_sf"/>
</dbReference>
<keyword evidence="2" id="KW-1185">Reference proteome</keyword>
<dbReference type="SUPFAM" id="SSF81901">
    <property type="entry name" value="HCP-like"/>
    <property type="match status" value="2"/>
</dbReference>
<protein>
    <submittedName>
        <fullName evidence="3">Protein sel-1 homolog 3-like</fullName>
    </submittedName>
</protein>
<evidence type="ECO:0000313" key="3">
    <source>
        <dbReference type="RefSeq" id="XP_054830572.1"/>
    </source>
</evidence>
<evidence type="ECO:0000313" key="2">
    <source>
        <dbReference type="Proteomes" id="UP001190640"/>
    </source>
</evidence>
<dbReference type="SUPFAM" id="SSF56672">
    <property type="entry name" value="DNA/RNA polymerases"/>
    <property type="match status" value="1"/>
</dbReference>
<dbReference type="RefSeq" id="XP_054830572.1">
    <property type="nucleotide sequence ID" value="XM_054974597.1"/>
</dbReference>
<dbReference type="Gene3D" id="3.10.10.10">
    <property type="entry name" value="HIV Type 1 Reverse Transcriptase, subunit A, domain 1"/>
    <property type="match status" value="1"/>
</dbReference>
<dbReference type="InterPro" id="IPR042756">
    <property type="entry name" value="Sel-1L3"/>
</dbReference>
<organism evidence="2 3">
    <name type="scientific">Eublepharis macularius</name>
    <name type="common">Leopard gecko</name>
    <name type="synonym">Cyrtodactylus macularius</name>
    <dbReference type="NCBI Taxonomy" id="481883"/>
    <lineage>
        <taxon>Eukaryota</taxon>
        <taxon>Metazoa</taxon>
        <taxon>Chordata</taxon>
        <taxon>Craniata</taxon>
        <taxon>Vertebrata</taxon>
        <taxon>Euteleostomi</taxon>
        <taxon>Lepidosauria</taxon>
        <taxon>Squamata</taxon>
        <taxon>Bifurcata</taxon>
        <taxon>Gekkota</taxon>
        <taxon>Eublepharidae</taxon>
        <taxon>Eublepharinae</taxon>
        <taxon>Eublepharis</taxon>
    </lineage>
</organism>
<sequence>MQSICNAPLWPVLKADGVTWRMTVDFCALNATTPPVAPFVAKYNEILTAIAAGSRFYSMWERLQPSSRPHVLSYVDDILVHAPTEELAHQVTREVLELLRETGFKASREKAQLNQGWRASDGKPVAHLQLWQHAAVLFQSRTGPTQVTHVKGHQKSNSETAYWNDQADLAAKAAAAESALLPEPAPGFPLHPVTTRARARDQAREPACTLDLAQLQASDPEVASLLAAGGDQTGRLAIKEEEEGVVWAVGADGERHWVAFVEHIRLIDEDALKLQTKENDDLFVWLRFQARRGMAEAQQAVSRMLFWGQQGISSNLKEAVKFYEKGAARLKDPTLMYDYGVVLLKGQGVKQDIPKALDLLNQAAAQGFLPALTALGWYYQVFENDYRRAVEFWEKADEMGDPVAPSNLGAFYAYGQYPGKDRDEVAAYHYFLKSASRGHTDGAVQLAAYFSRGIPGAVSRVPLNAVLWTKWVSEQNGFLGSVLRKSLDAYLQKSWPASLLYYLLAAEAGFEVAQFNLGFLCDQDPDGLVSRYMQVSCPWRYYNLSTFSEQPAAYALLRMGDLFYGRHPRKERRDVQAAVQMYTAAALQQEPQGLYNLGLLVEEGVSIPKAALQKLGLSSSAPADPYTLLVELYGRCRDHQEEHSFVPCSLALFSVHLKYIWMFHGSIVKFSGVAVVAVMTGLGLLTVLRRLQSRNPVLPDSV</sequence>
<dbReference type="Pfam" id="PF08238">
    <property type="entry name" value="Sel1"/>
    <property type="match status" value="5"/>
</dbReference>
<dbReference type="GO" id="GO:0003676">
    <property type="term" value="F:nucleic acid binding"/>
    <property type="evidence" value="ECO:0007669"/>
    <property type="project" value="InterPro"/>
</dbReference>
<dbReference type="Gene3D" id="3.30.420.10">
    <property type="entry name" value="Ribonuclease H-like superfamily/Ribonuclease H"/>
    <property type="match status" value="1"/>
</dbReference>
<dbReference type="InterPro" id="IPR012337">
    <property type="entry name" value="RNaseH-like_sf"/>
</dbReference>
<dbReference type="AlphaFoldDB" id="A0AA97J387"/>
<evidence type="ECO:0000256" key="1">
    <source>
        <dbReference type="SAM" id="Phobius"/>
    </source>
</evidence>
<dbReference type="Proteomes" id="UP001190640">
    <property type="component" value="Chromosome 3"/>
</dbReference>
<reference evidence="3" key="1">
    <citation type="submission" date="2025-08" db="UniProtKB">
        <authorList>
            <consortium name="RefSeq"/>
        </authorList>
    </citation>
    <scope>IDENTIFICATION</scope>
    <source>
        <tissue evidence="3">Blood</tissue>
    </source>
</reference>
<dbReference type="InterPro" id="IPR006597">
    <property type="entry name" value="Sel1-like"/>
</dbReference>
<dbReference type="GeneID" id="129326438"/>
<accession>A0AA97J387</accession>
<dbReference type="PANTHER" id="PTHR44444:SF4">
    <property type="entry name" value="PROTEIN SEL-1 HOMOLOG 3 ISOFORM X1"/>
    <property type="match status" value="1"/>
</dbReference>
<name>A0AA97J387_EUBMA</name>
<proteinExistence type="predicted"/>
<feature type="transmembrane region" description="Helical" evidence="1">
    <location>
        <begin position="659"/>
        <end position="685"/>
    </location>
</feature>
<keyword evidence="1" id="KW-0472">Membrane</keyword>
<dbReference type="InterPro" id="IPR011990">
    <property type="entry name" value="TPR-like_helical_dom_sf"/>
</dbReference>
<dbReference type="InterPro" id="IPR036397">
    <property type="entry name" value="RNaseH_sf"/>
</dbReference>
<gene>
    <name evidence="3" type="primary">LOC129326438</name>
</gene>
<dbReference type="Gene3D" id="1.25.40.10">
    <property type="entry name" value="Tetratricopeptide repeat domain"/>
    <property type="match status" value="2"/>
</dbReference>
<dbReference type="GO" id="GO:0006259">
    <property type="term" value="P:DNA metabolic process"/>
    <property type="evidence" value="ECO:0007669"/>
    <property type="project" value="UniProtKB-ARBA"/>
</dbReference>
<keyword evidence="1" id="KW-0812">Transmembrane</keyword>
<dbReference type="SUPFAM" id="SSF53098">
    <property type="entry name" value="Ribonuclease H-like"/>
    <property type="match status" value="1"/>
</dbReference>